<dbReference type="GeneID" id="117365419"/>
<dbReference type="Proteomes" id="UP000515159">
    <property type="component" value="Chromosome 8"/>
</dbReference>
<evidence type="ECO:0000256" key="12">
    <source>
        <dbReference type="SAM" id="Coils"/>
    </source>
</evidence>
<comment type="subcellular location">
    <subcellularLocation>
        <location evidence="2">Cytoplasm</location>
        <location evidence="2">Cytoskeleton</location>
        <location evidence="2">Flagellum axoneme</location>
    </subcellularLocation>
</comment>
<evidence type="ECO:0000256" key="8">
    <source>
        <dbReference type="ARBA" id="ARBA00023212"/>
    </source>
</evidence>
<feature type="coiled-coil region" evidence="12">
    <location>
        <begin position="341"/>
        <end position="410"/>
    </location>
</feature>
<name>A0A6P8S202_GEOSA</name>
<feature type="region of interest" description="Disordered" evidence="13">
    <location>
        <begin position="429"/>
        <end position="461"/>
    </location>
</feature>
<keyword evidence="12" id="KW-0175">Coiled coil</keyword>
<evidence type="ECO:0000256" key="11">
    <source>
        <dbReference type="ARBA" id="ARBA00046836"/>
    </source>
</evidence>
<protein>
    <recommendedName>
        <fullName evidence="4">Dynein regulatory complex protein 10</fullName>
    </recommendedName>
    <alternativeName>
        <fullName evidence="10">IQ domain-containing protein D</fullName>
    </alternativeName>
</protein>
<dbReference type="CDD" id="cd23767">
    <property type="entry name" value="IQCD"/>
    <property type="match status" value="1"/>
</dbReference>
<keyword evidence="9" id="KW-0966">Cell projection</keyword>
<dbReference type="Pfam" id="PF00612">
    <property type="entry name" value="IQ"/>
    <property type="match status" value="1"/>
</dbReference>
<keyword evidence="7" id="KW-0969">Cilium</keyword>
<dbReference type="AlphaFoldDB" id="A0A6P8S202"/>
<evidence type="ECO:0000256" key="6">
    <source>
        <dbReference type="ARBA" id="ARBA00022846"/>
    </source>
</evidence>
<keyword evidence="5" id="KW-0963">Cytoplasm</keyword>
<organism evidence="14 15">
    <name type="scientific">Geotrypetes seraphini</name>
    <name type="common">Gaboon caecilian</name>
    <name type="synonym">Caecilia seraphini</name>
    <dbReference type="NCBI Taxonomy" id="260995"/>
    <lineage>
        <taxon>Eukaryota</taxon>
        <taxon>Metazoa</taxon>
        <taxon>Chordata</taxon>
        <taxon>Craniata</taxon>
        <taxon>Vertebrata</taxon>
        <taxon>Euteleostomi</taxon>
        <taxon>Amphibia</taxon>
        <taxon>Gymnophiona</taxon>
        <taxon>Geotrypetes</taxon>
    </lineage>
</organism>
<proteinExistence type="inferred from homology"/>
<comment type="similarity">
    <text evidence="3">Belongs to the DRC10 family.</text>
</comment>
<dbReference type="RefSeq" id="XP_033811748.1">
    <property type="nucleotide sequence ID" value="XM_033955857.1"/>
</dbReference>
<dbReference type="Gene3D" id="1.20.5.190">
    <property type="match status" value="1"/>
</dbReference>
<accession>A0A6P8S202</accession>
<sequence length="461" mass="53780">MATDVMPPSQTLLPVSQPSETSDLFPDSRSQLFRSKIQKKAQTKIDLLKFLGQGRKKLTSIETQRIISVLDETIKRIELASLFCYAADNLDRFKVVLGSELTCAIREHQRLQNNMQNLLSRLEEGGNFHREEDKEGSRINIEEQGHSLSMLKQGIISCVKNTLRHFQANPTACNTLRAELFARDPAIELLLQNLSELRAFLFERLLTTPLEENEKIHYLQEMNQRDKKNREIIAILEGELAAAIQDRDTKISNKNEIIRQLKSHLHQLEKFSGENIRRTKQEAEKQQKADYRASESRCFKLQLELQLLRTQLNTEITEHREVELALRKRKYKVETEIENWIQKYDLDMGEKQEELEQIETVYAEEKIELKDLREKLELLEQEYRQVKEERELAQKKKEEEERELAIKNRAAALIQALWKGYLVRKVLRLRKKGKKKGRKGKGKGKGQGKGQGKRQGKKGKK</sequence>
<dbReference type="InterPro" id="IPR042815">
    <property type="entry name" value="DRC10"/>
</dbReference>
<feature type="compositionally biased region" description="Polar residues" evidence="13">
    <location>
        <begin position="8"/>
        <end position="22"/>
    </location>
</feature>
<evidence type="ECO:0000256" key="4">
    <source>
        <dbReference type="ARBA" id="ARBA00021752"/>
    </source>
</evidence>
<reference evidence="15 16" key="1">
    <citation type="submission" date="2025-04" db="UniProtKB">
        <authorList>
            <consortium name="RefSeq"/>
        </authorList>
    </citation>
    <scope>IDENTIFICATION</scope>
</reference>
<dbReference type="InterPro" id="IPR000048">
    <property type="entry name" value="IQ_motif_EF-hand-BS"/>
</dbReference>
<feature type="region of interest" description="Disordered" evidence="13">
    <location>
        <begin position="1"/>
        <end position="22"/>
    </location>
</feature>
<evidence type="ECO:0000256" key="10">
    <source>
        <dbReference type="ARBA" id="ARBA00032180"/>
    </source>
</evidence>
<gene>
    <name evidence="15 16" type="primary">IQCD</name>
</gene>
<evidence type="ECO:0000256" key="2">
    <source>
        <dbReference type="ARBA" id="ARBA00004611"/>
    </source>
</evidence>
<keyword evidence="6" id="KW-0282">Flagellum</keyword>
<evidence type="ECO:0000256" key="9">
    <source>
        <dbReference type="ARBA" id="ARBA00023273"/>
    </source>
</evidence>
<evidence type="ECO:0000313" key="14">
    <source>
        <dbReference type="Proteomes" id="UP000515159"/>
    </source>
</evidence>
<evidence type="ECO:0000256" key="3">
    <source>
        <dbReference type="ARBA" id="ARBA00009071"/>
    </source>
</evidence>
<evidence type="ECO:0000313" key="16">
    <source>
        <dbReference type="RefSeq" id="XP_033811748.1"/>
    </source>
</evidence>
<dbReference type="PANTHER" id="PTHR31598">
    <property type="entry name" value="IQ DOMAIN-CONTAINING PROTEIN D"/>
    <property type="match status" value="1"/>
</dbReference>
<dbReference type="OrthoDB" id="536093at2759"/>
<evidence type="ECO:0000256" key="1">
    <source>
        <dbReference type="ARBA" id="ARBA00003029"/>
    </source>
</evidence>
<dbReference type="RefSeq" id="XP_033811747.1">
    <property type="nucleotide sequence ID" value="XM_033955856.1"/>
</dbReference>
<dbReference type="PROSITE" id="PS50096">
    <property type="entry name" value="IQ"/>
    <property type="match status" value="1"/>
</dbReference>
<evidence type="ECO:0000256" key="13">
    <source>
        <dbReference type="SAM" id="MobiDB-lite"/>
    </source>
</evidence>
<keyword evidence="14" id="KW-1185">Reference proteome</keyword>
<dbReference type="PANTHER" id="PTHR31598:SF1">
    <property type="entry name" value="DYNEIN REGULATORY COMPLEX PROTEIN 10"/>
    <property type="match status" value="1"/>
</dbReference>
<dbReference type="KEGG" id="gsh:117365419"/>
<dbReference type="CTD" id="75732"/>
<evidence type="ECO:0000256" key="5">
    <source>
        <dbReference type="ARBA" id="ARBA00022490"/>
    </source>
</evidence>
<evidence type="ECO:0000313" key="15">
    <source>
        <dbReference type="RefSeq" id="XP_033811747.1"/>
    </source>
</evidence>
<keyword evidence="8" id="KW-0206">Cytoskeleton</keyword>
<comment type="subunit">
    <text evidence="11">Component of the nexin-dynein regulatory complex (N-DRC). Interacts with CFAP52.</text>
</comment>
<comment type="function">
    <text evidence="1">Component of the nexin-dynein regulatory complex (N-DRC), a key regulator of ciliary/flagellar motility which maintains the alignment and integrity of the distal axoneme and regulates microtubule sliding in motile axonemes.</text>
</comment>
<evidence type="ECO:0000256" key="7">
    <source>
        <dbReference type="ARBA" id="ARBA00023069"/>
    </source>
</evidence>